<dbReference type="AlphaFoldDB" id="A0A2S5JHM7"/>
<dbReference type="EMBL" id="PRDS01000004">
    <property type="protein sequence ID" value="PPB80952.1"/>
    <property type="molecule type" value="Genomic_DNA"/>
</dbReference>
<evidence type="ECO:0000313" key="3">
    <source>
        <dbReference type="Proteomes" id="UP000239736"/>
    </source>
</evidence>
<comment type="caution">
    <text evidence="2">The sequence shown here is derived from an EMBL/GenBank/DDBJ whole genome shotgun (WGS) entry which is preliminary data.</text>
</comment>
<feature type="transmembrane region" description="Helical" evidence="1">
    <location>
        <begin position="30"/>
        <end position="49"/>
    </location>
</feature>
<evidence type="ECO:0000256" key="1">
    <source>
        <dbReference type="SAM" id="Phobius"/>
    </source>
</evidence>
<keyword evidence="1" id="KW-0472">Membrane</keyword>
<protein>
    <submittedName>
        <fullName evidence="2">Uncharacterized protein</fullName>
    </submittedName>
</protein>
<evidence type="ECO:0000313" key="2">
    <source>
        <dbReference type="EMBL" id="PPB80952.1"/>
    </source>
</evidence>
<dbReference type="Proteomes" id="UP000239736">
    <property type="component" value="Unassembled WGS sequence"/>
</dbReference>
<organism evidence="2 3">
    <name type="scientific">Albidovulum inexpectatum</name>
    <dbReference type="NCBI Taxonomy" id="196587"/>
    <lineage>
        <taxon>Bacteria</taxon>
        <taxon>Pseudomonadati</taxon>
        <taxon>Pseudomonadota</taxon>
        <taxon>Alphaproteobacteria</taxon>
        <taxon>Rhodobacterales</taxon>
        <taxon>Paracoccaceae</taxon>
        <taxon>Albidovulum</taxon>
    </lineage>
</organism>
<keyword evidence="3" id="KW-1185">Reference proteome</keyword>
<dbReference type="OrthoDB" id="7875193at2"/>
<name>A0A2S5JHM7_9RHOB</name>
<reference evidence="2 3" key="1">
    <citation type="submission" date="2018-01" db="EMBL/GenBank/DDBJ databases">
        <title>Genomic Encyclopedia of Archaeal and Bacterial Type Strains, Phase II (KMG-II): from individual species to whole genera.</title>
        <authorList>
            <person name="Goeker M."/>
        </authorList>
    </citation>
    <scope>NUCLEOTIDE SEQUENCE [LARGE SCALE GENOMIC DNA]</scope>
    <source>
        <strain evidence="2 3">DSM 12048</strain>
    </source>
</reference>
<dbReference type="RefSeq" id="WP_104070727.1">
    <property type="nucleotide sequence ID" value="NZ_PRDS01000004.1"/>
</dbReference>
<gene>
    <name evidence="2" type="ORF">LV82_01685</name>
</gene>
<proteinExistence type="predicted"/>
<accession>A0A2S5JHM7</accession>
<keyword evidence="1" id="KW-0812">Transmembrane</keyword>
<keyword evidence="1" id="KW-1133">Transmembrane helix</keyword>
<sequence length="63" mass="6744">MFLAAAAILALAFIANVVFGAFTGIALLSDVTEMLVLFAASVLFVIEILRREAAEQEKSGRDQ</sequence>